<dbReference type="InterPro" id="IPR002645">
    <property type="entry name" value="STAS_dom"/>
</dbReference>
<dbReference type="InterPro" id="IPR036513">
    <property type="entry name" value="STAS_dom_sf"/>
</dbReference>
<accession>K2GG13</accession>
<dbReference type="EMBL" id="AMFJ01000193">
    <property type="protein sequence ID" value="EKE29304.1"/>
    <property type="molecule type" value="Genomic_DNA"/>
</dbReference>
<reference evidence="2" key="1">
    <citation type="journal article" date="2012" name="Science">
        <title>Fermentation, hydrogen, and sulfur metabolism in multiple uncultivated bacterial phyla.</title>
        <authorList>
            <person name="Wrighton K.C."/>
            <person name="Thomas B.C."/>
            <person name="Sharon I."/>
            <person name="Miller C.S."/>
            <person name="Castelle C.J."/>
            <person name="VerBerkmoes N.C."/>
            <person name="Wilkins M.J."/>
            <person name="Hettich R.L."/>
            <person name="Lipton M.S."/>
            <person name="Williams K.H."/>
            <person name="Long P.E."/>
            <person name="Banfield J.F."/>
        </authorList>
    </citation>
    <scope>NUCLEOTIDE SEQUENCE [LARGE SCALE GENOMIC DNA]</scope>
</reference>
<feature type="domain" description="STAS" evidence="1">
    <location>
        <begin position="9"/>
        <end position="117"/>
    </location>
</feature>
<dbReference type="Gene3D" id="3.30.750.24">
    <property type="entry name" value="STAS domain"/>
    <property type="match status" value="1"/>
</dbReference>
<sequence length="123" mass="14730">MLLQEWKPFSFQISLEDWLIVFRLAWDADSMNTDSVFEKIMSETNMFNKIVLDMDWLSYCNSRFLWQLFSLADTLEKKMWKVCIRKCNQAIMETLSIVWMFDVIPMCETVVEARQYLTNSKEG</sequence>
<comment type="caution">
    <text evidence="2">The sequence shown here is derived from an EMBL/GenBank/DDBJ whole genome shotgun (WGS) entry which is preliminary data.</text>
</comment>
<protein>
    <recommendedName>
        <fullName evidence="1">STAS domain-containing protein</fullName>
    </recommendedName>
</protein>
<dbReference type="AlphaFoldDB" id="K2GG13"/>
<dbReference type="Pfam" id="PF01740">
    <property type="entry name" value="STAS"/>
    <property type="match status" value="1"/>
</dbReference>
<organism evidence="2">
    <name type="scientific">uncultured bacterium</name>
    <name type="common">gcode 4</name>
    <dbReference type="NCBI Taxonomy" id="1234023"/>
    <lineage>
        <taxon>Bacteria</taxon>
        <taxon>environmental samples</taxon>
    </lineage>
</organism>
<proteinExistence type="predicted"/>
<evidence type="ECO:0000313" key="2">
    <source>
        <dbReference type="EMBL" id="EKE29304.1"/>
    </source>
</evidence>
<evidence type="ECO:0000259" key="1">
    <source>
        <dbReference type="PROSITE" id="PS50801"/>
    </source>
</evidence>
<dbReference type="SUPFAM" id="SSF52091">
    <property type="entry name" value="SpoIIaa-like"/>
    <property type="match status" value="1"/>
</dbReference>
<dbReference type="PROSITE" id="PS50801">
    <property type="entry name" value="STAS"/>
    <property type="match status" value="1"/>
</dbReference>
<name>K2GG13_9BACT</name>
<gene>
    <name evidence="2" type="ORF">ACD_2C00193G0025</name>
</gene>